<keyword evidence="7 9" id="KW-0472">Membrane</keyword>
<comment type="caution">
    <text evidence="10">The sequence shown here is derived from an EMBL/GenBank/DDBJ whole genome shotgun (WGS) entry which is preliminary data.</text>
</comment>
<comment type="subcellular location">
    <subcellularLocation>
        <location evidence="1">Endoplasmic reticulum membrane</location>
        <topology evidence="1">Multi-pass membrane protein</topology>
    </subcellularLocation>
</comment>
<evidence type="ECO:0000256" key="3">
    <source>
        <dbReference type="ARBA" id="ARBA00022692"/>
    </source>
</evidence>
<feature type="transmembrane region" description="Helical" evidence="9">
    <location>
        <begin position="170"/>
        <end position="186"/>
    </location>
</feature>
<protein>
    <recommendedName>
        <fullName evidence="2">Seipin</fullName>
    </recommendedName>
</protein>
<dbReference type="PANTHER" id="PTHR21212">
    <property type="entry name" value="BERNARDINELLI-SEIP CONGENITAL LIPODYSTROPHY 2 HOMOLOG BSCL2 PROTEIN"/>
    <property type="match status" value="1"/>
</dbReference>
<evidence type="ECO:0000313" key="11">
    <source>
        <dbReference type="Proteomes" id="UP000593567"/>
    </source>
</evidence>
<feature type="compositionally biased region" description="Basic and acidic residues" evidence="8">
    <location>
        <begin position="322"/>
        <end position="336"/>
    </location>
</feature>
<evidence type="ECO:0000256" key="2">
    <source>
        <dbReference type="ARBA" id="ARBA00022064"/>
    </source>
</evidence>
<feature type="transmembrane region" description="Helical" evidence="9">
    <location>
        <begin position="38"/>
        <end position="67"/>
    </location>
</feature>
<organism evidence="10 11">
    <name type="scientific">Bugula neritina</name>
    <name type="common">Brown bryozoan</name>
    <name type="synonym">Sertularia neritina</name>
    <dbReference type="NCBI Taxonomy" id="10212"/>
    <lineage>
        <taxon>Eukaryota</taxon>
        <taxon>Metazoa</taxon>
        <taxon>Spiralia</taxon>
        <taxon>Lophotrochozoa</taxon>
        <taxon>Bryozoa</taxon>
        <taxon>Gymnolaemata</taxon>
        <taxon>Cheilostomatida</taxon>
        <taxon>Flustrina</taxon>
        <taxon>Buguloidea</taxon>
        <taxon>Bugulidae</taxon>
        <taxon>Bugula</taxon>
    </lineage>
</organism>
<dbReference type="GO" id="GO:0005789">
    <property type="term" value="C:endoplasmic reticulum membrane"/>
    <property type="evidence" value="ECO:0007669"/>
    <property type="project" value="UniProtKB-SubCell"/>
</dbReference>
<feature type="transmembrane region" description="Helical" evidence="9">
    <location>
        <begin position="251"/>
        <end position="273"/>
    </location>
</feature>
<dbReference type="PANTHER" id="PTHR21212:SF0">
    <property type="entry name" value="SEIPIN"/>
    <property type="match status" value="1"/>
</dbReference>
<evidence type="ECO:0000256" key="1">
    <source>
        <dbReference type="ARBA" id="ARBA00004477"/>
    </source>
</evidence>
<keyword evidence="5 9" id="KW-1133">Transmembrane helix</keyword>
<keyword evidence="4" id="KW-0256">Endoplasmic reticulum</keyword>
<dbReference type="CDD" id="cd23995">
    <property type="entry name" value="Seipin_BSCL2_like"/>
    <property type="match status" value="1"/>
</dbReference>
<name>A0A7J7J9K1_BUGNE</name>
<dbReference type="Proteomes" id="UP000593567">
    <property type="component" value="Unassembled WGS sequence"/>
</dbReference>
<dbReference type="Pfam" id="PF06775">
    <property type="entry name" value="Seipin"/>
    <property type="match status" value="1"/>
</dbReference>
<keyword evidence="3 9" id="KW-0812">Transmembrane</keyword>
<dbReference type="GO" id="GO:0140042">
    <property type="term" value="P:lipid droplet formation"/>
    <property type="evidence" value="ECO:0007669"/>
    <property type="project" value="UniProtKB-ARBA"/>
</dbReference>
<evidence type="ECO:0000256" key="8">
    <source>
        <dbReference type="SAM" id="MobiDB-lite"/>
    </source>
</evidence>
<dbReference type="InterPro" id="IPR009617">
    <property type="entry name" value="Seipin"/>
</dbReference>
<keyword evidence="6" id="KW-0443">Lipid metabolism</keyword>
<dbReference type="GO" id="GO:0006629">
    <property type="term" value="P:lipid metabolic process"/>
    <property type="evidence" value="ECO:0007669"/>
    <property type="project" value="UniProtKB-KW"/>
</dbReference>
<proteinExistence type="predicted"/>
<evidence type="ECO:0000313" key="10">
    <source>
        <dbReference type="EMBL" id="KAF6022404.1"/>
    </source>
</evidence>
<evidence type="ECO:0000256" key="9">
    <source>
        <dbReference type="SAM" id="Phobius"/>
    </source>
</evidence>
<accession>A0A7J7J9K1</accession>
<evidence type="ECO:0000256" key="7">
    <source>
        <dbReference type="ARBA" id="ARBA00023136"/>
    </source>
</evidence>
<dbReference type="AlphaFoldDB" id="A0A7J7J9K1"/>
<keyword evidence="11" id="KW-1185">Reference proteome</keyword>
<sequence length="367" mass="41813">MSSDSTLQTLPDEGGGGTLSQYYKNLRGWFTKDRATVITWNATIIIILITLVSIIAAFIYGTFYYVYIPQTSLVRQLYFQKSQVVKDRVDVDGSTMKVVVEGLHTEVVLGDLQHFLRPGQSYNVELELDMPDSDVNQMAGTFMVSALFYDNKNALLTSSSRLLMLKYRSWLLKILDTLFYAPLYLLDFSDQKQLRKVQLFTNYQESPYKRTSLISINIDNPQLQIYNAQLVLKAQFRGLKYYMYNWPLTTAVILITCIWYILFIITSSSWYALRSKIGSRLKSHSDSSSPGRPPNEDVLVRSEANHGNELAPKGFHTSLQSPERKTIDIGSVREDSGLGVTPIDSLDMMRDDTSIRRRIHTAEQSST</sequence>
<evidence type="ECO:0000256" key="4">
    <source>
        <dbReference type="ARBA" id="ARBA00022824"/>
    </source>
</evidence>
<gene>
    <name evidence="10" type="ORF">EB796_019284</name>
</gene>
<reference evidence="10" key="1">
    <citation type="submission" date="2020-06" db="EMBL/GenBank/DDBJ databases">
        <title>Draft genome of Bugula neritina, a colonial animal packing powerful symbionts and potential medicines.</title>
        <authorList>
            <person name="Rayko M."/>
        </authorList>
    </citation>
    <scope>NUCLEOTIDE SEQUENCE [LARGE SCALE GENOMIC DNA]</scope>
    <source>
        <strain evidence="10">Kwan_BN1</strain>
    </source>
</reference>
<evidence type="ECO:0000256" key="5">
    <source>
        <dbReference type="ARBA" id="ARBA00022989"/>
    </source>
</evidence>
<feature type="region of interest" description="Disordered" evidence="8">
    <location>
        <begin position="310"/>
        <end position="346"/>
    </location>
</feature>
<evidence type="ECO:0000256" key="6">
    <source>
        <dbReference type="ARBA" id="ARBA00023098"/>
    </source>
</evidence>
<dbReference type="EMBL" id="VXIV02002854">
    <property type="protein sequence ID" value="KAF6022404.1"/>
    <property type="molecule type" value="Genomic_DNA"/>
</dbReference>
<dbReference type="OrthoDB" id="3990054at2759"/>